<evidence type="ECO:0000256" key="1">
    <source>
        <dbReference type="SAM" id="Coils"/>
    </source>
</evidence>
<evidence type="ECO:0000256" key="2">
    <source>
        <dbReference type="SAM" id="MobiDB-lite"/>
    </source>
</evidence>
<feature type="coiled-coil region" evidence="1">
    <location>
        <begin position="50"/>
        <end position="84"/>
    </location>
</feature>
<organism evidence="3 4">
    <name type="scientific">Dreissena polymorpha</name>
    <name type="common">Zebra mussel</name>
    <name type="synonym">Mytilus polymorpha</name>
    <dbReference type="NCBI Taxonomy" id="45954"/>
    <lineage>
        <taxon>Eukaryota</taxon>
        <taxon>Metazoa</taxon>
        <taxon>Spiralia</taxon>
        <taxon>Lophotrochozoa</taxon>
        <taxon>Mollusca</taxon>
        <taxon>Bivalvia</taxon>
        <taxon>Autobranchia</taxon>
        <taxon>Heteroconchia</taxon>
        <taxon>Euheterodonta</taxon>
        <taxon>Imparidentia</taxon>
        <taxon>Neoheterodontei</taxon>
        <taxon>Myida</taxon>
        <taxon>Dreissenoidea</taxon>
        <taxon>Dreissenidae</taxon>
        <taxon>Dreissena</taxon>
    </lineage>
</organism>
<feature type="region of interest" description="Disordered" evidence="2">
    <location>
        <begin position="1"/>
        <end position="44"/>
    </location>
</feature>
<reference evidence="3" key="1">
    <citation type="journal article" date="2019" name="bioRxiv">
        <title>The Genome of the Zebra Mussel, Dreissena polymorpha: A Resource for Invasive Species Research.</title>
        <authorList>
            <person name="McCartney M.A."/>
            <person name="Auch B."/>
            <person name="Kono T."/>
            <person name="Mallez S."/>
            <person name="Zhang Y."/>
            <person name="Obille A."/>
            <person name="Becker A."/>
            <person name="Abrahante J.E."/>
            <person name="Garbe J."/>
            <person name="Badalamenti J.P."/>
            <person name="Herman A."/>
            <person name="Mangelson H."/>
            <person name="Liachko I."/>
            <person name="Sullivan S."/>
            <person name="Sone E.D."/>
            <person name="Koren S."/>
            <person name="Silverstein K.A.T."/>
            <person name="Beckman K.B."/>
            <person name="Gohl D.M."/>
        </authorList>
    </citation>
    <scope>NUCLEOTIDE SEQUENCE</scope>
    <source>
        <strain evidence="3">Duluth1</strain>
        <tissue evidence="3">Whole animal</tissue>
    </source>
</reference>
<dbReference type="Proteomes" id="UP000828390">
    <property type="component" value="Unassembled WGS sequence"/>
</dbReference>
<accession>A0A9D4I0F8</accession>
<dbReference type="EMBL" id="JAIWYP010000011">
    <property type="protein sequence ID" value="KAH3739659.1"/>
    <property type="molecule type" value="Genomic_DNA"/>
</dbReference>
<dbReference type="AlphaFoldDB" id="A0A9D4I0F8"/>
<evidence type="ECO:0000313" key="4">
    <source>
        <dbReference type="Proteomes" id="UP000828390"/>
    </source>
</evidence>
<keyword evidence="4" id="KW-1185">Reference proteome</keyword>
<sequence>MSRECRHTTFSRHSRDILATLNTTRDKSREKKEKSNPKVEEKTESIDFAMNQVNSKVSVLEKQRNNLQDEITAIIAKNEETRRLGKRAYLAYDTLYIDGTPVRA</sequence>
<protein>
    <submittedName>
        <fullName evidence="3">Uncharacterized protein</fullName>
    </submittedName>
</protein>
<evidence type="ECO:0000313" key="3">
    <source>
        <dbReference type="EMBL" id="KAH3739659.1"/>
    </source>
</evidence>
<keyword evidence="1" id="KW-0175">Coiled coil</keyword>
<reference evidence="3" key="2">
    <citation type="submission" date="2020-11" db="EMBL/GenBank/DDBJ databases">
        <authorList>
            <person name="McCartney M.A."/>
            <person name="Auch B."/>
            <person name="Kono T."/>
            <person name="Mallez S."/>
            <person name="Becker A."/>
            <person name="Gohl D.M."/>
            <person name="Silverstein K.A.T."/>
            <person name="Koren S."/>
            <person name="Bechman K.B."/>
            <person name="Herman A."/>
            <person name="Abrahante J.E."/>
            <person name="Garbe J."/>
        </authorList>
    </citation>
    <scope>NUCLEOTIDE SEQUENCE</scope>
    <source>
        <strain evidence="3">Duluth1</strain>
        <tissue evidence="3">Whole animal</tissue>
    </source>
</reference>
<feature type="compositionally biased region" description="Basic and acidic residues" evidence="2">
    <location>
        <begin position="24"/>
        <end position="44"/>
    </location>
</feature>
<name>A0A9D4I0F8_DREPO</name>
<comment type="caution">
    <text evidence="3">The sequence shown here is derived from an EMBL/GenBank/DDBJ whole genome shotgun (WGS) entry which is preliminary data.</text>
</comment>
<proteinExistence type="predicted"/>
<gene>
    <name evidence="3" type="ORF">DPMN_046313</name>
</gene>